<keyword evidence="6 15" id="KW-0436">Ligase</keyword>
<feature type="binding site" evidence="15">
    <location>
        <position position="460"/>
    </location>
    <ligand>
        <name>Mg(2+)</name>
        <dbReference type="ChEBI" id="CHEBI:18420"/>
        <note>shared with alpha subunit</note>
    </ligand>
</feature>
<dbReference type="InterPro" id="IPR041616">
    <property type="entry name" value="PheRS_beta_core"/>
</dbReference>
<evidence type="ECO:0000256" key="8">
    <source>
        <dbReference type="ARBA" id="ARBA00022741"/>
    </source>
</evidence>
<dbReference type="Pfam" id="PF01588">
    <property type="entry name" value="tRNA_bind"/>
    <property type="match status" value="1"/>
</dbReference>
<name>A0AB39H7U8_9VIBR</name>
<dbReference type="SMART" id="SM00873">
    <property type="entry name" value="B3_4"/>
    <property type="match status" value="1"/>
</dbReference>
<evidence type="ECO:0000256" key="7">
    <source>
        <dbReference type="ARBA" id="ARBA00022723"/>
    </source>
</evidence>
<dbReference type="EMBL" id="CP162601">
    <property type="protein sequence ID" value="XDK24042.1"/>
    <property type="molecule type" value="Genomic_DNA"/>
</dbReference>
<dbReference type="GO" id="GO:0005524">
    <property type="term" value="F:ATP binding"/>
    <property type="evidence" value="ECO:0007669"/>
    <property type="project" value="UniProtKB-UniRule"/>
</dbReference>
<keyword evidence="13 15" id="KW-0030">Aminoacyl-tRNA synthetase</keyword>
<feature type="binding site" evidence="15">
    <location>
        <position position="464"/>
    </location>
    <ligand>
        <name>Mg(2+)</name>
        <dbReference type="ChEBI" id="CHEBI:18420"/>
        <note>shared with alpha subunit</note>
    </ligand>
</feature>
<keyword evidence="7 15" id="KW-0479">Metal-binding</keyword>
<feature type="binding site" evidence="15">
    <location>
        <position position="454"/>
    </location>
    <ligand>
        <name>Mg(2+)</name>
        <dbReference type="ChEBI" id="CHEBI:18420"/>
        <note>shared with alpha subunit</note>
    </ligand>
</feature>
<dbReference type="InterPro" id="IPR033714">
    <property type="entry name" value="tRNA_bind_bactPheRS"/>
</dbReference>
<comment type="similarity">
    <text evidence="2 15">Belongs to the phenylalanyl-tRNA synthetase beta subunit family. Type 1 subfamily.</text>
</comment>
<dbReference type="InterPro" id="IPR004532">
    <property type="entry name" value="Phe-tRNA-ligase_IIc_bsu_bact"/>
</dbReference>
<keyword evidence="8 15" id="KW-0547">Nucleotide-binding</keyword>
<dbReference type="Gene3D" id="3.30.56.10">
    <property type="match status" value="2"/>
</dbReference>
<keyword evidence="12 15" id="KW-0648">Protein biosynthesis</keyword>
<dbReference type="AlphaFoldDB" id="A0AB39H7U8"/>
<comment type="subunit">
    <text evidence="3 15">Tetramer of two alpha and two beta subunits.</text>
</comment>
<dbReference type="Gene3D" id="3.50.40.10">
    <property type="entry name" value="Phenylalanyl-trna Synthetase, Chain B, domain 3"/>
    <property type="match status" value="1"/>
</dbReference>
<gene>
    <name evidence="15 20" type="primary">pheT</name>
    <name evidence="20" type="ORF">AB0763_07305</name>
</gene>
<dbReference type="FunFam" id="3.50.40.10:FF:000001">
    <property type="entry name" value="Phenylalanine--tRNA ligase beta subunit"/>
    <property type="match status" value="1"/>
</dbReference>
<evidence type="ECO:0000256" key="12">
    <source>
        <dbReference type="ARBA" id="ARBA00022917"/>
    </source>
</evidence>
<dbReference type="InterPro" id="IPR036690">
    <property type="entry name" value="Fdx_antiC-bd_sf"/>
</dbReference>
<dbReference type="FunFam" id="3.30.930.10:FF:000022">
    <property type="entry name" value="Phenylalanine--tRNA ligase beta subunit"/>
    <property type="match status" value="1"/>
</dbReference>
<dbReference type="Gene3D" id="3.30.70.380">
    <property type="entry name" value="Ferrodoxin-fold anticodon-binding domain"/>
    <property type="match status" value="1"/>
</dbReference>
<dbReference type="SMART" id="SM00874">
    <property type="entry name" value="B5"/>
    <property type="match status" value="1"/>
</dbReference>
<dbReference type="GO" id="GO:0000049">
    <property type="term" value="F:tRNA binding"/>
    <property type="evidence" value="ECO:0007669"/>
    <property type="project" value="UniProtKB-UniRule"/>
</dbReference>
<dbReference type="GO" id="GO:0006432">
    <property type="term" value="P:phenylalanyl-tRNA aminoacylation"/>
    <property type="evidence" value="ECO:0007669"/>
    <property type="project" value="UniProtKB-UniRule"/>
</dbReference>
<dbReference type="PROSITE" id="PS51483">
    <property type="entry name" value="B5"/>
    <property type="match status" value="1"/>
</dbReference>
<dbReference type="KEGG" id="vih:AB0763_07305"/>
<keyword evidence="4 15" id="KW-0963">Cytoplasm</keyword>
<evidence type="ECO:0000259" key="17">
    <source>
        <dbReference type="PROSITE" id="PS50886"/>
    </source>
</evidence>
<dbReference type="SUPFAM" id="SSF55681">
    <property type="entry name" value="Class II aaRS and biotin synthetases"/>
    <property type="match status" value="1"/>
</dbReference>
<evidence type="ECO:0000256" key="10">
    <source>
        <dbReference type="ARBA" id="ARBA00022842"/>
    </source>
</evidence>
<dbReference type="InterPro" id="IPR009061">
    <property type="entry name" value="DNA-bd_dom_put_sf"/>
</dbReference>
<feature type="domain" description="FDX-ACB" evidence="18">
    <location>
        <begin position="701"/>
        <end position="794"/>
    </location>
</feature>
<dbReference type="SUPFAM" id="SSF46955">
    <property type="entry name" value="Putative DNA-binding domain"/>
    <property type="match status" value="1"/>
</dbReference>
<dbReference type="Pfam" id="PF03484">
    <property type="entry name" value="B5"/>
    <property type="match status" value="1"/>
</dbReference>
<dbReference type="Pfam" id="PF03483">
    <property type="entry name" value="B3_4"/>
    <property type="match status" value="1"/>
</dbReference>
<dbReference type="SUPFAM" id="SSF50249">
    <property type="entry name" value="Nucleic acid-binding proteins"/>
    <property type="match status" value="1"/>
</dbReference>
<dbReference type="PANTHER" id="PTHR10947:SF0">
    <property type="entry name" value="PHENYLALANINE--TRNA LIGASE BETA SUBUNIT"/>
    <property type="match status" value="1"/>
</dbReference>
<sequence length="795" mass="86982">MKFSENWLREWVNPEVNTDQLAHQITMAGLEVDDVLAVAGQFSGVKVGKVVECGQHPDADKLRVTKVDVGEAELLDIVCGASNCRQGLVVAVATVGAVLPGDFKIKKAKLRGQPSHGMLCSFTELGIDVESDGILELPQDAPIGQDLRTFLKLDDVTIDVDLTSNRADCFSIRGLAREVGVLNRLDVTEPETQSVSTSIDDAVNIDVQAANACPRYLGRVIKNVNVKAQTPLWMQEKLRRCGIRSIDPVVDVTNYVLLEQGQPMHAFDLDKINGDIVVRMAKEAETLTLLDGNEVTLNQETLVIADQQQPLALAGIFGGEHSGVTQDSQHILLECAFFSPDAIRGRARSYGLHTDASMRYERGVDFTLQHQAMERATALLVSICGGEVGPVVGVESASDLPVANTVTLRREKLDDLLGHAIADHDVVEILQRLGLTVESTEQGWQATAPSWRFDIAIEQDLIEEVGRIYGYDNIPNQAPLAGLSMNPHQERQLPLKRVRDLLVDRGYHEAITYSFVEPELQKAFVPDVEPLVLPNPISVEMSAMRLTLLQGLLTTVVHNQKRQQSRVRLFEYGLRFVPSDEAENGMSQMPMLAGVISGQRSAEHWTLESQTVDFFDLKGDLEAVLELTGRGQDFEFVASSHPALHPGQCAMITLDGEPVGIIGTVHPELERKLGLNGRTIAFEIEWQAIDNRDIPEAVAVSKFPANRRDIALVVDDNVPSGDVVNTCLEAGGQWLKDANLFDVYVGQGVGEGKKSLAIALTLQSVDKTLEESDINDSVEAIVLAAKEAFGAQLRD</sequence>
<dbReference type="RefSeq" id="WP_306100090.1">
    <property type="nucleotide sequence ID" value="NZ_CP162601.1"/>
</dbReference>
<dbReference type="InterPro" id="IPR005147">
    <property type="entry name" value="tRNA_synthase_B5-dom"/>
</dbReference>
<evidence type="ECO:0000313" key="20">
    <source>
        <dbReference type="EMBL" id="XDK24042.1"/>
    </source>
</evidence>
<dbReference type="PANTHER" id="PTHR10947">
    <property type="entry name" value="PHENYLALANYL-TRNA SYNTHETASE BETA CHAIN AND LEUCINE-RICH REPEAT-CONTAINING PROTEIN 47"/>
    <property type="match status" value="1"/>
</dbReference>
<organism evidence="20">
    <name type="scientific">Vibrio sp. HB236076</name>
    <dbReference type="NCBI Taxonomy" id="3232307"/>
    <lineage>
        <taxon>Bacteria</taxon>
        <taxon>Pseudomonadati</taxon>
        <taxon>Pseudomonadota</taxon>
        <taxon>Gammaproteobacteria</taxon>
        <taxon>Vibrionales</taxon>
        <taxon>Vibrionaceae</taxon>
        <taxon>Vibrio</taxon>
    </lineage>
</organism>
<dbReference type="Pfam" id="PF17759">
    <property type="entry name" value="tRNA_synthFbeta"/>
    <property type="match status" value="1"/>
</dbReference>
<keyword evidence="10 15" id="KW-0460">Magnesium</keyword>
<evidence type="ECO:0000256" key="14">
    <source>
        <dbReference type="ARBA" id="ARBA00049255"/>
    </source>
</evidence>
<evidence type="ECO:0000256" key="11">
    <source>
        <dbReference type="ARBA" id="ARBA00022884"/>
    </source>
</evidence>
<dbReference type="CDD" id="cd02796">
    <property type="entry name" value="tRNA_bind_bactPheRS"/>
    <property type="match status" value="1"/>
</dbReference>
<evidence type="ECO:0000256" key="3">
    <source>
        <dbReference type="ARBA" id="ARBA00011209"/>
    </source>
</evidence>
<evidence type="ECO:0000256" key="16">
    <source>
        <dbReference type="PROSITE-ProRule" id="PRU00209"/>
    </source>
</evidence>
<dbReference type="GO" id="GO:0004826">
    <property type="term" value="F:phenylalanine-tRNA ligase activity"/>
    <property type="evidence" value="ECO:0007669"/>
    <property type="project" value="UniProtKB-UniRule"/>
</dbReference>
<keyword evidence="11 16" id="KW-0694">RNA-binding</keyword>
<evidence type="ECO:0000256" key="13">
    <source>
        <dbReference type="ARBA" id="ARBA00023146"/>
    </source>
</evidence>
<dbReference type="NCBIfam" id="NF045760">
    <property type="entry name" value="YtpR"/>
    <property type="match status" value="1"/>
</dbReference>
<evidence type="ECO:0000256" key="9">
    <source>
        <dbReference type="ARBA" id="ARBA00022840"/>
    </source>
</evidence>
<dbReference type="FunFam" id="3.30.56.10:FF:000002">
    <property type="entry name" value="Phenylalanine--tRNA ligase beta subunit"/>
    <property type="match status" value="1"/>
</dbReference>
<dbReference type="InterPro" id="IPR045864">
    <property type="entry name" value="aa-tRNA-synth_II/BPL/LPL"/>
</dbReference>
<evidence type="ECO:0000256" key="15">
    <source>
        <dbReference type="HAMAP-Rule" id="MF_00283"/>
    </source>
</evidence>
<dbReference type="GO" id="GO:0000287">
    <property type="term" value="F:magnesium ion binding"/>
    <property type="evidence" value="ECO:0007669"/>
    <property type="project" value="UniProtKB-UniRule"/>
</dbReference>
<dbReference type="GO" id="GO:0009328">
    <property type="term" value="C:phenylalanine-tRNA ligase complex"/>
    <property type="evidence" value="ECO:0007669"/>
    <property type="project" value="TreeGrafter"/>
</dbReference>
<comment type="subcellular location">
    <subcellularLocation>
        <location evidence="1 15">Cytoplasm</location>
    </subcellularLocation>
</comment>
<dbReference type="CDD" id="cd00769">
    <property type="entry name" value="PheRS_beta_core"/>
    <property type="match status" value="1"/>
</dbReference>
<dbReference type="SUPFAM" id="SSF56037">
    <property type="entry name" value="PheT/TilS domain"/>
    <property type="match status" value="1"/>
</dbReference>
<dbReference type="InterPro" id="IPR045060">
    <property type="entry name" value="Phe-tRNA-ligase_IIc_bsu"/>
</dbReference>
<dbReference type="SMART" id="SM00896">
    <property type="entry name" value="FDX-ACB"/>
    <property type="match status" value="1"/>
</dbReference>
<dbReference type="PROSITE" id="PS51447">
    <property type="entry name" value="FDX_ACB"/>
    <property type="match status" value="1"/>
</dbReference>
<dbReference type="HAMAP" id="MF_00283">
    <property type="entry name" value="Phe_tRNA_synth_beta1"/>
    <property type="match status" value="1"/>
</dbReference>
<dbReference type="FunFam" id="2.40.50.140:FF:000045">
    <property type="entry name" value="Phenylalanine--tRNA ligase beta subunit"/>
    <property type="match status" value="1"/>
</dbReference>
<dbReference type="InterPro" id="IPR005146">
    <property type="entry name" value="B3/B4_tRNA-bd"/>
</dbReference>
<keyword evidence="9 15" id="KW-0067">ATP-binding</keyword>
<dbReference type="PROSITE" id="PS50886">
    <property type="entry name" value="TRBD"/>
    <property type="match status" value="1"/>
</dbReference>
<dbReference type="SUPFAM" id="SSF54991">
    <property type="entry name" value="Anticodon-binding domain of PheRS"/>
    <property type="match status" value="1"/>
</dbReference>
<dbReference type="InterPro" id="IPR020825">
    <property type="entry name" value="Phe-tRNA_synthase-like_B3/B4"/>
</dbReference>
<dbReference type="Pfam" id="PF03147">
    <property type="entry name" value="FDX-ACB"/>
    <property type="match status" value="1"/>
</dbReference>
<dbReference type="Gene3D" id="2.40.50.140">
    <property type="entry name" value="Nucleic acid-binding proteins"/>
    <property type="match status" value="1"/>
</dbReference>
<evidence type="ECO:0000259" key="19">
    <source>
        <dbReference type="PROSITE" id="PS51483"/>
    </source>
</evidence>
<protein>
    <recommendedName>
        <fullName evidence="15">Phenylalanine--tRNA ligase beta subunit</fullName>
        <ecNumber evidence="15">6.1.1.20</ecNumber>
    </recommendedName>
    <alternativeName>
        <fullName evidence="15">Phenylalanyl-tRNA synthetase beta subunit</fullName>
        <shortName evidence="15">PheRS</shortName>
    </alternativeName>
</protein>
<dbReference type="InterPro" id="IPR012340">
    <property type="entry name" value="NA-bd_OB-fold"/>
</dbReference>
<dbReference type="EC" id="6.1.1.20" evidence="15"/>
<evidence type="ECO:0000256" key="4">
    <source>
        <dbReference type="ARBA" id="ARBA00022490"/>
    </source>
</evidence>
<accession>A0AB39H7U8</accession>
<proteinExistence type="inferred from homology"/>
<dbReference type="FunFam" id="3.30.70.380:FF:000001">
    <property type="entry name" value="Phenylalanine--tRNA ligase beta subunit"/>
    <property type="match status" value="1"/>
</dbReference>
<dbReference type="NCBIfam" id="TIGR00472">
    <property type="entry name" value="pheT_bact"/>
    <property type="match status" value="1"/>
</dbReference>
<comment type="catalytic activity">
    <reaction evidence="14 15">
        <text>tRNA(Phe) + L-phenylalanine + ATP = L-phenylalanyl-tRNA(Phe) + AMP + diphosphate + H(+)</text>
        <dbReference type="Rhea" id="RHEA:19413"/>
        <dbReference type="Rhea" id="RHEA-COMP:9668"/>
        <dbReference type="Rhea" id="RHEA-COMP:9699"/>
        <dbReference type="ChEBI" id="CHEBI:15378"/>
        <dbReference type="ChEBI" id="CHEBI:30616"/>
        <dbReference type="ChEBI" id="CHEBI:33019"/>
        <dbReference type="ChEBI" id="CHEBI:58095"/>
        <dbReference type="ChEBI" id="CHEBI:78442"/>
        <dbReference type="ChEBI" id="CHEBI:78531"/>
        <dbReference type="ChEBI" id="CHEBI:456215"/>
        <dbReference type="EC" id="6.1.1.20"/>
    </reaction>
</comment>
<dbReference type="Gene3D" id="3.30.930.10">
    <property type="entry name" value="Bira Bifunctional Protein, Domain 2"/>
    <property type="match status" value="1"/>
</dbReference>
<feature type="binding site" evidence="15">
    <location>
        <position position="463"/>
    </location>
    <ligand>
        <name>Mg(2+)</name>
        <dbReference type="ChEBI" id="CHEBI:18420"/>
        <note>shared with alpha subunit</note>
    </ligand>
</feature>
<reference evidence="20" key="1">
    <citation type="submission" date="2024-07" db="EMBL/GenBank/DDBJ databases">
        <title>Genome Analysis of a Potential Novel Vibrio Species Secreting pH- and Thermo-stable Alginate Lyase and its Application in Producing Alginate Oligosaccharides.</title>
        <authorList>
            <person name="Huang H."/>
            <person name="Bao K."/>
        </authorList>
    </citation>
    <scope>NUCLEOTIDE SEQUENCE</scope>
    <source>
        <strain evidence="20">HB236076</strain>
    </source>
</reference>
<feature type="domain" description="B5" evidence="19">
    <location>
        <begin position="401"/>
        <end position="476"/>
    </location>
</feature>
<evidence type="ECO:0000259" key="18">
    <source>
        <dbReference type="PROSITE" id="PS51447"/>
    </source>
</evidence>
<evidence type="ECO:0000256" key="6">
    <source>
        <dbReference type="ARBA" id="ARBA00022598"/>
    </source>
</evidence>
<evidence type="ECO:0000256" key="1">
    <source>
        <dbReference type="ARBA" id="ARBA00004496"/>
    </source>
</evidence>
<dbReference type="InterPro" id="IPR002547">
    <property type="entry name" value="tRNA-bd_dom"/>
</dbReference>
<evidence type="ECO:0000256" key="5">
    <source>
        <dbReference type="ARBA" id="ARBA00022555"/>
    </source>
</evidence>
<evidence type="ECO:0000256" key="2">
    <source>
        <dbReference type="ARBA" id="ARBA00008653"/>
    </source>
</evidence>
<comment type="cofactor">
    <cofactor evidence="15">
        <name>Mg(2+)</name>
        <dbReference type="ChEBI" id="CHEBI:18420"/>
    </cofactor>
    <text evidence="15">Binds 2 magnesium ions per tetramer.</text>
</comment>
<keyword evidence="5 16" id="KW-0820">tRNA-binding</keyword>
<dbReference type="InterPro" id="IPR005121">
    <property type="entry name" value="Fdx_antiC-bd"/>
</dbReference>
<feature type="domain" description="TRNA-binding" evidence="17">
    <location>
        <begin position="39"/>
        <end position="148"/>
    </location>
</feature>